<dbReference type="GO" id="GO:0140359">
    <property type="term" value="F:ABC-type transporter activity"/>
    <property type="evidence" value="ECO:0007669"/>
    <property type="project" value="InterPro"/>
</dbReference>
<dbReference type="PROSITE" id="PS50929">
    <property type="entry name" value="ABC_TM1F"/>
    <property type="match status" value="1"/>
</dbReference>
<keyword evidence="6" id="KW-0547">Nucleotide-binding</keyword>
<dbReference type="EMBL" id="JARAOO010000003">
    <property type="protein sequence ID" value="KAJ7974482.1"/>
    <property type="molecule type" value="Genomic_DNA"/>
</dbReference>
<feature type="domain" description="ABC transmembrane type-1" evidence="12">
    <location>
        <begin position="38"/>
        <end position="304"/>
    </location>
</feature>
<evidence type="ECO:0000256" key="3">
    <source>
        <dbReference type="ARBA" id="ARBA00022448"/>
    </source>
</evidence>
<name>A0AAD7VG06_QUISA</name>
<dbReference type="InterPro" id="IPR011527">
    <property type="entry name" value="ABC1_TM_dom"/>
</dbReference>
<evidence type="ECO:0000256" key="11">
    <source>
        <dbReference type="SAM" id="Phobius"/>
    </source>
</evidence>
<keyword evidence="8 11" id="KW-1133">Transmembrane helix</keyword>
<dbReference type="AlphaFoldDB" id="A0AAD7VG06"/>
<keyword evidence="14" id="KW-1185">Reference proteome</keyword>
<feature type="transmembrane region" description="Helical" evidence="11">
    <location>
        <begin position="292"/>
        <end position="315"/>
    </location>
</feature>
<dbReference type="GO" id="GO:0005524">
    <property type="term" value="F:ATP binding"/>
    <property type="evidence" value="ECO:0007669"/>
    <property type="project" value="UniProtKB-KW"/>
</dbReference>
<gene>
    <name evidence="13" type="ORF">O6P43_004548</name>
</gene>
<keyword evidence="5" id="KW-0677">Repeat</keyword>
<feature type="transmembrane region" description="Helical" evidence="11">
    <location>
        <begin position="164"/>
        <end position="183"/>
    </location>
</feature>
<evidence type="ECO:0000256" key="10">
    <source>
        <dbReference type="ARBA" id="ARBA00023180"/>
    </source>
</evidence>
<feature type="transmembrane region" description="Helical" evidence="11">
    <location>
        <begin position="189"/>
        <end position="208"/>
    </location>
</feature>
<evidence type="ECO:0000256" key="2">
    <source>
        <dbReference type="ARBA" id="ARBA00007577"/>
    </source>
</evidence>
<feature type="transmembrane region" description="Helical" evidence="11">
    <location>
        <begin position="86"/>
        <end position="106"/>
    </location>
</feature>
<dbReference type="SUPFAM" id="SSF90123">
    <property type="entry name" value="ABC transporter transmembrane region"/>
    <property type="match status" value="1"/>
</dbReference>
<comment type="similarity">
    <text evidence="2">Belongs to the ABC transporter superfamily. ABCB family. Multidrug resistance exporter (TC 3.A.1.201) subfamily.</text>
</comment>
<sequence length="345" mass="37264">MGGDKENTSIAISKKKGYGSIRSIFVHADSVDRLLMTFGFLGSLGDGFSTPLVLYVTSRLLNNIGGGSPLAASDSFQHNINKNAVALLYLACGSFVACFFEGYCWTRTGERQAARMRARYLKAVLRQDVGYFDLHVTSTSEVITSVSNDSLVIQDVLSEKVPNFLMNWFLFVGSYIAAFAMLWRLAIVGFPFVVLLVIPGLIYGRTLMELARKIREEYNLAGTIAEQAISSIRTVYAFVGESKTIEAFSAALQGSVKLGLTQGLAKGLAIGSNGIVFAIWSFMSFYGSRLVMYHGAQGGTVFAVGASIAVGGLALGSGLSNLKYFFEACSAGERVMEVIKKNPQD</sequence>
<organism evidence="13 14">
    <name type="scientific">Quillaja saponaria</name>
    <name type="common">Soap bark tree</name>
    <dbReference type="NCBI Taxonomy" id="32244"/>
    <lineage>
        <taxon>Eukaryota</taxon>
        <taxon>Viridiplantae</taxon>
        <taxon>Streptophyta</taxon>
        <taxon>Embryophyta</taxon>
        <taxon>Tracheophyta</taxon>
        <taxon>Spermatophyta</taxon>
        <taxon>Magnoliopsida</taxon>
        <taxon>eudicotyledons</taxon>
        <taxon>Gunneridae</taxon>
        <taxon>Pentapetalae</taxon>
        <taxon>rosids</taxon>
        <taxon>fabids</taxon>
        <taxon>Fabales</taxon>
        <taxon>Quillajaceae</taxon>
        <taxon>Quillaja</taxon>
    </lineage>
</organism>
<evidence type="ECO:0000259" key="12">
    <source>
        <dbReference type="PROSITE" id="PS50929"/>
    </source>
</evidence>
<keyword evidence="4 11" id="KW-0812">Transmembrane</keyword>
<keyword evidence="7" id="KW-0067">ATP-binding</keyword>
<evidence type="ECO:0000313" key="13">
    <source>
        <dbReference type="EMBL" id="KAJ7974482.1"/>
    </source>
</evidence>
<comment type="subcellular location">
    <subcellularLocation>
        <location evidence="1">Cell membrane</location>
        <topology evidence="1">Multi-pass membrane protein</topology>
    </subcellularLocation>
</comment>
<keyword evidence="9 11" id="KW-0472">Membrane</keyword>
<dbReference type="Gene3D" id="1.20.1560.10">
    <property type="entry name" value="ABC transporter type 1, transmembrane domain"/>
    <property type="match status" value="1"/>
</dbReference>
<keyword evidence="10" id="KW-0325">Glycoprotein</keyword>
<dbReference type="CDD" id="cd18577">
    <property type="entry name" value="ABC_6TM_Pgp_ABCB1_D1_like"/>
    <property type="match status" value="1"/>
</dbReference>
<dbReference type="GO" id="GO:0005886">
    <property type="term" value="C:plasma membrane"/>
    <property type="evidence" value="ECO:0007669"/>
    <property type="project" value="UniProtKB-SubCell"/>
</dbReference>
<protein>
    <submittedName>
        <fullName evidence="13">ABC transporter B family protein</fullName>
    </submittedName>
</protein>
<keyword evidence="3" id="KW-0813">Transport</keyword>
<evidence type="ECO:0000256" key="1">
    <source>
        <dbReference type="ARBA" id="ARBA00004651"/>
    </source>
</evidence>
<evidence type="ECO:0000256" key="5">
    <source>
        <dbReference type="ARBA" id="ARBA00022737"/>
    </source>
</evidence>
<reference evidence="13" key="1">
    <citation type="journal article" date="2023" name="Science">
        <title>Elucidation of the pathway for biosynthesis of saponin adjuvants from the soapbark tree.</title>
        <authorList>
            <person name="Reed J."/>
            <person name="Orme A."/>
            <person name="El-Demerdash A."/>
            <person name="Owen C."/>
            <person name="Martin L.B.B."/>
            <person name="Misra R.C."/>
            <person name="Kikuchi S."/>
            <person name="Rejzek M."/>
            <person name="Martin A.C."/>
            <person name="Harkess A."/>
            <person name="Leebens-Mack J."/>
            <person name="Louveau T."/>
            <person name="Stephenson M.J."/>
            <person name="Osbourn A."/>
        </authorList>
    </citation>
    <scope>NUCLEOTIDE SEQUENCE</scope>
    <source>
        <strain evidence="13">S10</strain>
    </source>
</reference>
<evidence type="ECO:0000256" key="6">
    <source>
        <dbReference type="ARBA" id="ARBA00022741"/>
    </source>
</evidence>
<evidence type="ECO:0000313" key="14">
    <source>
        <dbReference type="Proteomes" id="UP001163823"/>
    </source>
</evidence>
<dbReference type="PANTHER" id="PTHR45136:SF2">
    <property type="entry name" value="ABC TRANSPORTER DOMAIN-CONTAINING PROTEIN"/>
    <property type="match status" value="1"/>
</dbReference>
<evidence type="ECO:0000256" key="4">
    <source>
        <dbReference type="ARBA" id="ARBA00022692"/>
    </source>
</evidence>
<dbReference type="FunFam" id="1.20.1560.10:FF:000029">
    <property type="entry name" value="ABC transporter B family member 1"/>
    <property type="match status" value="1"/>
</dbReference>
<proteinExistence type="inferred from homology"/>
<comment type="caution">
    <text evidence="13">The sequence shown here is derived from an EMBL/GenBank/DDBJ whole genome shotgun (WGS) entry which is preliminary data.</text>
</comment>
<dbReference type="KEGG" id="qsa:O6P43_004548"/>
<dbReference type="InterPro" id="IPR036640">
    <property type="entry name" value="ABC1_TM_sf"/>
</dbReference>
<dbReference type="PANTHER" id="PTHR45136">
    <property type="entry name" value="ABC TRANSPORTER DOMAIN-CONTAINING PROTEIN"/>
    <property type="match status" value="1"/>
</dbReference>
<feature type="transmembrane region" description="Helical" evidence="11">
    <location>
        <begin position="267"/>
        <end position="286"/>
    </location>
</feature>
<dbReference type="Pfam" id="PF00664">
    <property type="entry name" value="ABC_membrane"/>
    <property type="match status" value="1"/>
</dbReference>
<evidence type="ECO:0000256" key="8">
    <source>
        <dbReference type="ARBA" id="ARBA00022989"/>
    </source>
</evidence>
<evidence type="ECO:0000256" key="7">
    <source>
        <dbReference type="ARBA" id="ARBA00022840"/>
    </source>
</evidence>
<accession>A0AAD7VG06</accession>
<dbReference type="Proteomes" id="UP001163823">
    <property type="component" value="Chromosome 3"/>
</dbReference>
<evidence type="ECO:0000256" key="9">
    <source>
        <dbReference type="ARBA" id="ARBA00023136"/>
    </source>
</evidence>